<dbReference type="EMBL" id="CP116942">
    <property type="protein sequence ID" value="WCO65881.1"/>
    <property type="molecule type" value="Genomic_DNA"/>
</dbReference>
<evidence type="ECO:0000313" key="1">
    <source>
        <dbReference type="EMBL" id="WCO65881.1"/>
    </source>
</evidence>
<dbReference type="PANTHER" id="PTHR20883:SF48">
    <property type="entry name" value="ECTOINE DIOXYGENASE"/>
    <property type="match status" value="1"/>
</dbReference>
<dbReference type="KEGG" id="ima:PO878_15365"/>
<dbReference type="PANTHER" id="PTHR20883">
    <property type="entry name" value="PHYTANOYL-COA DIOXYGENASE DOMAIN CONTAINING 1"/>
    <property type="match status" value="1"/>
</dbReference>
<keyword evidence="1" id="KW-0223">Dioxygenase</keyword>
<dbReference type="Proteomes" id="UP001216390">
    <property type="component" value="Chromosome"/>
</dbReference>
<protein>
    <submittedName>
        <fullName evidence="1">Phytanoyl-CoA dioxygenase family protein</fullName>
    </submittedName>
</protein>
<name>A0AAE9Y5L4_9ACTN</name>
<dbReference type="InterPro" id="IPR008775">
    <property type="entry name" value="Phytyl_CoA_dOase-like"/>
</dbReference>
<sequence>MTATQPRATLADPARQAELERFGFAVVPFLDPDLLTRVREAAATIGPAPDDPQVALNWTFHSQSSEHKHRVKRELDELTRGALDATLVDHVAYLTTFITKWPGPHSAFAPHQDPTLVDERSHRGVTVWVPLTDTGRRGGRDNGMLHVVPGSHAFSSAARVQDVDQFQFAEHEDAILRTHGVGVPTVAGEALVFDNRLVHYSLPNATPEPRVVLSFAVRPREADCVILRADGDGRVAMHRIHDDFYIDVLPAEQHLWEPPGPPADTFATSTPRIDAAEFARLCAAVGPAPRTVEGVPASGIDPGAFCALCGGAEGIEAGERDGRNNAQLVCRPCRQRLAQQPASRARRT</sequence>
<proteinExistence type="predicted"/>
<dbReference type="AlphaFoldDB" id="A0AAE9Y5L4"/>
<dbReference type="GO" id="GO:0016706">
    <property type="term" value="F:2-oxoglutarate-dependent dioxygenase activity"/>
    <property type="evidence" value="ECO:0007669"/>
    <property type="project" value="UniProtKB-ARBA"/>
</dbReference>
<dbReference type="RefSeq" id="WP_272735407.1">
    <property type="nucleotide sequence ID" value="NZ_CP116942.1"/>
</dbReference>
<accession>A0AAE9Y5L4</accession>
<dbReference type="Gene3D" id="2.60.120.620">
    <property type="entry name" value="q2cbj1_9rhob like domain"/>
    <property type="match status" value="1"/>
</dbReference>
<evidence type="ECO:0000313" key="2">
    <source>
        <dbReference type="Proteomes" id="UP001216390"/>
    </source>
</evidence>
<dbReference type="SUPFAM" id="SSF51197">
    <property type="entry name" value="Clavaminate synthase-like"/>
    <property type="match status" value="1"/>
</dbReference>
<dbReference type="GO" id="GO:0005506">
    <property type="term" value="F:iron ion binding"/>
    <property type="evidence" value="ECO:0007669"/>
    <property type="project" value="UniProtKB-ARBA"/>
</dbReference>
<gene>
    <name evidence="1" type="ORF">PO878_15365</name>
</gene>
<keyword evidence="2" id="KW-1185">Reference proteome</keyword>
<organism evidence="1 2">
    <name type="scientific">Iamia majanohamensis</name>
    <dbReference type="NCBI Taxonomy" id="467976"/>
    <lineage>
        <taxon>Bacteria</taxon>
        <taxon>Bacillati</taxon>
        <taxon>Actinomycetota</taxon>
        <taxon>Acidimicrobiia</taxon>
        <taxon>Acidimicrobiales</taxon>
        <taxon>Iamiaceae</taxon>
        <taxon>Iamia</taxon>
    </lineage>
</organism>
<reference evidence="1" key="1">
    <citation type="submission" date="2023-01" db="EMBL/GenBank/DDBJ databases">
        <title>The diversity of Class Acidimicrobiia in South China Sea sediment environments and the proposal of Iamia marina sp. nov., a novel species of the genus Iamia.</title>
        <authorList>
            <person name="He Y."/>
            <person name="Tian X."/>
        </authorList>
    </citation>
    <scope>NUCLEOTIDE SEQUENCE</scope>
    <source>
        <strain evidence="1">DSM 19957</strain>
    </source>
</reference>
<keyword evidence="1" id="KW-0560">Oxidoreductase</keyword>
<dbReference type="Pfam" id="PF05721">
    <property type="entry name" value="PhyH"/>
    <property type="match status" value="1"/>
</dbReference>